<evidence type="ECO:0000256" key="7">
    <source>
        <dbReference type="ARBA" id="ARBA00022840"/>
    </source>
</evidence>
<dbReference type="GO" id="GO:0140662">
    <property type="term" value="F:ATP-dependent protein folding chaperone"/>
    <property type="evidence" value="ECO:0007669"/>
    <property type="project" value="InterPro"/>
</dbReference>
<dbReference type="HOGENOM" id="CLU_005965_2_4_9"/>
<dbReference type="Proteomes" id="UP000013785">
    <property type="component" value="Unassembled WGS sequence"/>
</dbReference>
<evidence type="ECO:0000256" key="1">
    <source>
        <dbReference type="ARBA" id="ARBA00002290"/>
    </source>
</evidence>
<sequence>MTVFGIDLGTSNSSISFWDGEKVQLVPNQHGERLTPSVISLDETGEVLIGKIAKERLLTHPERTVSTFKRFMGTKKSYKIGDTSFTPVELSSLILTSLKKSAEQFLNEPCEEAVISVPAYFNTIQREVTMEAAKLAGLTVTNLISEPTAAAVAYGLTKKEDQMILVLDLGGGTFDVSLLDLFEGVMQVEATAGDNYLGGEDFTQVLIQDFYEKNQIETSTLSLQEQGKVYQKMEQAKRELGQDNAVNVCLELNQKEYTYQLTPSEYEQLLEQLLHRMKLPISRVLKDSEVTLAEIDQVILVGGATRLNLVRRYFAKLLKVFPNSHLNPDEVVTLGAAIHAELKQETIKKELILTDVSAYSLGVDAVRQTENGYINDVFVPIIERNTTIPASKMNYFYTVVENQRKMAFIVYQGENAKASENLKVGEIVIDLPKRTPKDYPVACRFTYDNNGIIEVILEDEKNGHKEKLIIEENPGSLTPEEIQASLEKLAALKILPEDQAENRMLLARVERLYSETLGNRREQIQGLLFDFQAILKTQDRKLIQQRYRELSKIVDELERDIWL</sequence>
<dbReference type="RefSeq" id="WP_010768170.1">
    <property type="nucleotide sequence ID" value="NZ_ASWE01000003.1"/>
</dbReference>
<dbReference type="STRING" id="154621.RV11_GL002439"/>
<comment type="similarity">
    <text evidence="2 13">Belongs to the heat shock protein 70 family.</text>
</comment>
<evidence type="ECO:0000313" key="14">
    <source>
        <dbReference type="EMBL" id="EOL44690.1"/>
    </source>
</evidence>
<organism evidence="14 15">
    <name type="scientific">Enterococcus phoeniculicola ATCC BAA-412</name>
    <dbReference type="NCBI Taxonomy" id="1158610"/>
    <lineage>
        <taxon>Bacteria</taxon>
        <taxon>Bacillati</taxon>
        <taxon>Bacillota</taxon>
        <taxon>Bacilli</taxon>
        <taxon>Lactobacillales</taxon>
        <taxon>Enterococcaceae</taxon>
        <taxon>Enterococcus</taxon>
    </lineage>
</organism>
<dbReference type="PROSITE" id="PS00297">
    <property type="entry name" value="HSP70_1"/>
    <property type="match status" value="1"/>
</dbReference>
<dbReference type="Pfam" id="PF00012">
    <property type="entry name" value="HSP70"/>
    <property type="match status" value="1"/>
</dbReference>
<keyword evidence="9" id="KW-0143">Chaperone</keyword>
<dbReference type="Gene3D" id="3.90.640.10">
    <property type="entry name" value="Actin, Chain A, domain 4"/>
    <property type="match status" value="1"/>
</dbReference>
<evidence type="ECO:0000256" key="4">
    <source>
        <dbReference type="ARBA" id="ARBA00017249"/>
    </source>
</evidence>
<evidence type="ECO:0000313" key="15">
    <source>
        <dbReference type="Proteomes" id="UP000013785"/>
    </source>
</evidence>
<dbReference type="Gene3D" id="3.30.420.40">
    <property type="match status" value="2"/>
</dbReference>
<dbReference type="SUPFAM" id="SSF53067">
    <property type="entry name" value="Actin-like ATPase domain"/>
    <property type="match status" value="2"/>
</dbReference>
<evidence type="ECO:0000256" key="11">
    <source>
        <dbReference type="ARBA" id="ARBA00030945"/>
    </source>
</evidence>
<dbReference type="OrthoDB" id="9766019at2"/>
<evidence type="ECO:0000256" key="5">
    <source>
        <dbReference type="ARBA" id="ARBA00022553"/>
    </source>
</evidence>
<dbReference type="InterPro" id="IPR043129">
    <property type="entry name" value="ATPase_NBD"/>
</dbReference>
<keyword evidence="7 13" id="KW-0067">ATP-binding</keyword>
<evidence type="ECO:0000256" key="13">
    <source>
        <dbReference type="RuleBase" id="RU003322"/>
    </source>
</evidence>
<dbReference type="InterPro" id="IPR029047">
    <property type="entry name" value="HSP70_peptide-bd_sf"/>
</dbReference>
<dbReference type="PATRIC" id="fig|1158610.3.peg.1492"/>
<dbReference type="PANTHER" id="PTHR19375">
    <property type="entry name" value="HEAT SHOCK PROTEIN 70KDA"/>
    <property type="match status" value="1"/>
</dbReference>
<dbReference type="eggNOG" id="COG0443">
    <property type="taxonomic scope" value="Bacteria"/>
</dbReference>
<evidence type="ECO:0000256" key="6">
    <source>
        <dbReference type="ARBA" id="ARBA00022741"/>
    </source>
</evidence>
<name>R3WS84_9ENTE</name>
<comment type="caution">
    <text evidence="14">The sequence shown here is derived from an EMBL/GenBank/DDBJ whole genome shotgun (WGS) entry which is preliminary data.</text>
</comment>
<dbReference type="GO" id="GO:0005524">
    <property type="term" value="F:ATP binding"/>
    <property type="evidence" value="ECO:0007669"/>
    <property type="project" value="UniProtKB-KW"/>
</dbReference>
<proteinExistence type="inferred from homology"/>
<dbReference type="AlphaFoldDB" id="R3WS84"/>
<dbReference type="Gene3D" id="2.60.34.10">
    <property type="entry name" value="Substrate Binding Domain Of DNAk, Chain A, domain 1"/>
    <property type="match status" value="1"/>
</dbReference>
<reference evidence="14 15" key="1">
    <citation type="submission" date="2013-02" db="EMBL/GenBank/DDBJ databases">
        <title>The Genome Sequence of Enterococcus phoeniculicola BAA-412.</title>
        <authorList>
            <consortium name="The Broad Institute Genome Sequencing Platform"/>
            <consortium name="The Broad Institute Genome Sequencing Center for Infectious Disease"/>
            <person name="Earl A.M."/>
            <person name="Gilmore M.S."/>
            <person name="Lebreton F."/>
            <person name="Walker B."/>
            <person name="Young S.K."/>
            <person name="Zeng Q."/>
            <person name="Gargeya S."/>
            <person name="Fitzgerald M."/>
            <person name="Haas B."/>
            <person name="Abouelleil A."/>
            <person name="Alvarado L."/>
            <person name="Arachchi H.M."/>
            <person name="Berlin A.M."/>
            <person name="Chapman S.B."/>
            <person name="Dewar J."/>
            <person name="Goldberg J."/>
            <person name="Griggs A."/>
            <person name="Gujja S."/>
            <person name="Hansen M."/>
            <person name="Howarth C."/>
            <person name="Imamovic A."/>
            <person name="Larimer J."/>
            <person name="McCowan C."/>
            <person name="Murphy C."/>
            <person name="Neiman D."/>
            <person name="Pearson M."/>
            <person name="Priest M."/>
            <person name="Roberts A."/>
            <person name="Saif S."/>
            <person name="Shea T."/>
            <person name="Sisk P."/>
            <person name="Sykes S."/>
            <person name="Wortman J."/>
            <person name="Nusbaum C."/>
            <person name="Birren B."/>
        </authorList>
    </citation>
    <scope>NUCLEOTIDE SEQUENCE [LARGE SCALE GENOMIC DNA]</scope>
    <source>
        <strain evidence="14 15">ATCC BAA-412</strain>
    </source>
</reference>
<evidence type="ECO:0000256" key="9">
    <source>
        <dbReference type="ARBA" id="ARBA00023186"/>
    </source>
</evidence>
<dbReference type="FunFam" id="3.30.420.40:FF:000144">
    <property type="entry name" value="Molecular chaperone HscC"/>
    <property type="match status" value="1"/>
</dbReference>
<keyword evidence="6 13" id="KW-0547">Nucleotide-binding</keyword>
<dbReference type="InterPro" id="IPR013126">
    <property type="entry name" value="Hsp_70_fam"/>
</dbReference>
<dbReference type="InterPro" id="IPR018181">
    <property type="entry name" value="Heat_shock_70_CS"/>
</dbReference>
<dbReference type="PROSITE" id="PS00329">
    <property type="entry name" value="HSP70_2"/>
    <property type="match status" value="1"/>
</dbReference>
<evidence type="ECO:0000256" key="12">
    <source>
        <dbReference type="ARBA" id="ARBA00033103"/>
    </source>
</evidence>
<dbReference type="PRINTS" id="PR00301">
    <property type="entry name" value="HEATSHOCK70"/>
</dbReference>
<comment type="function">
    <text evidence="1">Acts as a chaperone.</text>
</comment>
<gene>
    <name evidence="14" type="ORF">UC3_01507</name>
</gene>
<keyword evidence="15" id="KW-1185">Reference proteome</keyword>
<dbReference type="EMBL" id="AJAT01000013">
    <property type="protein sequence ID" value="EOL44690.1"/>
    <property type="molecule type" value="Genomic_DNA"/>
</dbReference>
<protein>
    <recommendedName>
        <fullName evidence="3">Chaperone protein DnaK</fullName>
    </recommendedName>
    <alternativeName>
        <fullName evidence="4">Chaperone protein dnaK</fullName>
    </alternativeName>
    <alternativeName>
        <fullName evidence="12">HSP70</fullName>
    </alternativeName>
    <alternativeName>
        <fullName evidence="11">Heat shock 70 kDa protein</fullName>
    </alternativeName>
    <alternativeName>
        <fullName evidence="10">Heat shock protein 70</fullName>
    </alternativeName>
</protein>
<accession>R3WS84</accession>
<evidence type="ECO:0000256" key="2">
    <source>
        <dbReference type="ARBA" id="ARBA00007381"/>
    </source>
</evidence>
<evidence type="ECO:0000256" key="8">
    <source>
        <dbReference type="ARBA" id="ARBA00023016"/>
    </source>
</evidence>
<dbReference type="SUPFAM" id="SSF100920">
    <property type="entry name" value="Heat shock protein 70kD (HSP70), peptide-binding domain"/>
    <property type="match status" value="1"/>
</dbReference>
<keyword evidence="8" id="KW-0346">Stress response</keyword>
<evidence type="ECO:0000256" key="3">
    <source>
        <dbReference type="ARBA" id="ARBA00014415"/>
    </source>
</evidence>
<keyword evidence="5" id="KW-0597">Phosphoprotein</keyword>
<evidence type="ECO:0000256" key="10">
    <source>
        <dbReference type="ARBA" id="ARBA00030019"/>
    </source>
</evidence>